<dbReference type="GO" id="GO:0050218">
    <property type="term" value="F:propionate-CoA ligase activity"/>
    <property type="evidence" value="ECO:0007669"/>
    <property type="project" value="TreeGrafter"/>
</dbReference>
<evidence type="ECO:0000313" key="9">
    <source>
        <dbReference type="Proteomes" id="UP001239994"/>
    </source>
</evidence>
<comment type="caution">
    <text evidence="8">The sequence shown here is derived from an EMBL/GenBank/DDBJ whole genome shotgun (WGS) entry which is preliminary data.</text>
</comment>
<proteinExistence type="inferred from homology"/>
<feature type="domain" description="Acetyl-coenzyme A synthetase N-terminal" evidence="7">
    <location>
        <begin position="12"/>
        <end position="66"/>
    </location>
</feature>
<dbReference type="Pfam" id="PF16177">
    <property type="entry name" value="ACAS_N"/>
    <property type="match status" value="1"/>
</dbReference>
<dbReference type="PANTHER" id="PTHR43347:SF3">
    <property type="entry name" value="ACYL-COA SYNTHETASE SHORT-CHAIN FAMILY MEMBER 3, MITOCHONDRIAL"/>
    <property type="match status" value="1"/>
</dbReference>
<evidence type="ECO:0000259" key="7">
    <source>
        <dbReference type="Pfam" id="PF16177"/>
    </source>
</evidence>
<comment type="similarity">
    <text evidence="1">Belongs to the ATP-dependent AMP-binding enzyme family.</text>
</comment>
<keyword evidence="9" id="KW-1185">Reference proteome</keyword>
<accession>A0AAD8YQT8</accession>
<dbReference type="SUPFAM" id="SSF56801">
    <property type="entry name" value="Acetyl-CoA synthetase-like"/>
    <property type="match status" value="1"/>
</dbReference>
<organism evidence="8 9">
    <name type="scientific">Electrophorus voltai</name>
    <dbReference type="NCBI Taxonomy" id="2609070"/>
    <lineage>
        <taxon>Eukaryota</taxon>
        <taxon>Metazoa</taxon>
        <taxon>Chordata</taxon>
        <taxon>Craniata</taxon>
        <taxon>Vertebrata</taxon>
        <taxon>Euteleostomi</taxon>
        <taxon>Actinopterygii</taxon>
        <taxon>Neopterygii</taxon>
        <taxon>Teleostei</taxon>
        <taxon>Ostariophysi</taxon>
        <taxon>Gymnotiformes</taxon>
        <taxon>Gymnotoidei</taxon>
        <taxon>Gymnotidae</taxon>
        <taxon>Electrophorus</taxon>
    </lineage>
</organism>
<protein>
    <recommendedName>
        <fullName evidence="3">Acyl-CoA synthetase short-chain family member 3, mitochondrial</fullName>
        <ecNumber evidence="2">6.2.1.1</ecNumber>
    </recommendedName>
    <alternativeName>
        <fullName evidence="4">Acetate--CoA ligase 3</fullName>
    </alternativeName>
</protein>
<evidence type="ECO:0000313" key="8">
    <source>
        <dbReference type="EMBL" id="KAK1784529.1"/>
    </source>
</evidence>
<dbReference type="GO" id="GO:0003987">
    <property type="term" value="F:acetate-CoA ligase activity"/>
    <property type="evidence" value="ECO:0007669"/>
    <property type="project" value="UniProtKB-EC"/>
</dbReference>
<dbReference type="Pfam" id="PF00501">
    <property type="entry name" value="AMP-binding"/>
    <property type="match status" value="1"/>
</dbReference>
<gene>
    <name evidence="8" type="ORF">P4O66_004487</name>
</gene>
<dbReference type="Proteomes" id="UP001239994">
    <property type="component" value="Unassembled WGS sequence"/>
</dbReference>
<dbReference type="Gene3D" id="3.40.50.12780">
    <property type="entry name" value="N-terminal domain of ligase-like"/>
    <property type="match status" value="1"/>
</dbReference>
<evidence type="ECO:0000256" key="5">
    <source>
        <dbReference type="ARBA" id="ARBA00047935"/>
    </source>
</evidence>
<dbReference type="InterPro" id="IPR032387">
    <property type="entry name" value="ACAS_N"/>
</dbReference>
<dbReference type="InterPro" id="IPR000873">
    <property type="entry name" value="AMP-dep_synth/lig_dom"/>
</dbReference>
<dbReference type="EC" id="6.2.1.1" evidence="2"/>
<evidence type="ECO:0000256" key="4">
    <source>
        <dbReference type="ARBA" id="ARBA00042755"/>
    </source>
</evidence>
<feature type="domain" description="AMP-dependent synthetase/ligase" evidence="6">
    <location>
        <begin position="73"/>
        <end position="255"/>
    </location>
</feature>
<sequence length="258" mass="27821">MSSSEQASHTTYADAYRESMDQPEKFWLDAARAVDWDVAPTKALDDSAAPIYRWFPDASLNTSFNALDRHVRDGRGDQTALIFDSAMVPTKATYTYAELLEQVSLFAGVLKDQGVVAGDRVIIYMPMIPEAAIAMLACARIGAVHSVVFGGFAAKELATRIDDAGPVVLVTASGGLEPGRTIEYLPMVEKALQLSATPAHTVIVKNREQIPGAASDYKSSAAAWFDWDELIADATPADPVSVAATDPLYILYTSGKDR</sequence>
<reference evidence="8" key="1">
    <citation type="submission" date="2023-03" db="EMBL/GenBank/DDBJ databases">
        <title>Electrophorus voltai genome.</title>
        <authorList>
            <person name="Bian C."/>
        </authorList>
    </citation>
    <scope>NUCLEOTIDE SEQUENCE</scope>
    <source>
        <strain evidence="8">CB-2022</strain>
        <tissue evidence="8">Muscle</tissue>
    </source>
</reference>
<comment type="catalytic activity">
    <reaction evidence="5">
        <text>butanoate + ATP + CoA = butanoyl-CoA + AMP + diphosphate</text>
        <dbReference type="Rhea" id="RHEA:46172"/>
        <dbReference type="ChEBI" id="CHEBI:17968"/>
        <dbReference type="ChEBI" id="CHEBI:30616"/>
        <dbReference type="ChEBI" id="CHEBI:33019"/>
        <dbReference type="ChEBI" id="CHEBI:57287"/>
        <dbReference type="ChEBI" id="CHEBI:57371"/>
        <dbReference type="ChEBI" id="CHEBI:456215"/>
    </reaction>
    <physiologicalReaction direction="left-to-right" evidence="5">
        <dbReference type="Rhea" id="RHEA:46173"/>
    </physiologicalReaction>
</comment>
<name>A0AAD8YQT8_9TELE</name>
<evidence type="ECO:0000256" key="2">
    <source>
        <dbReference type="ARBA" id="ARBA00013275"/>
    </source>
</evidence>
<evidence type="ECO:0000256" key="3">
    <source>
        <dbReference type="ARBA" id="ARBA00040004"/>
    </source>
</evidence>
<dbReference type="InterPro" id="IPR042099">
    <property type="entry name" value="ANL_N_sf"/>
</dbReference>
<evidence type="ECO:0000259" key="6">
    <source>
        <dbReference type="Pfam" id="PF00501"/>
    </source>
</evidence>
<dbReference type="EMBL" id="JAROKS010000075">
    <property type="protein sequence ID" value="KAK1784529.1"/>
    <property type="molecule type" value="Genomic_DNA"/>
</dbReference>
<dbReference type="AlphaFoldDB" id="A0AAD8YQT8"/>
<dbReference type="PANTHER" id="PTHR43347">
    <property type="entry name" value="ACYL-COA SYNTHETASE"/>
    <property type="match status" value="1"/>
</dbReference>
<evidence type="ECO:0000256" key="1">
    <source>
        <dbReference type="ARBA" id="ARBA00006432"/>
    </source>
</evidence>